<dbReference type="InterPro" id="IPR052558">
    <property type="entry name" value="Siderophore_Hydrolase_D"/>
</dbReference>
<dbReference type="SUPFAM" id="SSF53474">
    <property type="entry name" value="alpha/beta-Hydrolases"/>
    <property type="match status" value="1"/>
</dbReference>
<proteinExistence type="inferred from homology"/>
<dbReference type="Pfam" id="PF00756">
    <property type="entry name" value="Esterase"/>
    <property type="match status" value="1"/>
</dbReference>
<evidence type="ECO:0000313" key="5">
    <source>
        <dbReference type="Proteomes" id="UP000011717"/>
    </source>
</evidence>
<comment type="similarity">
    <text evidence="1">Belongs to the esterase D family.</text>
</comment>
<gene>
    <name evidence="4" type="ORF">C725_1204</name>
</gene>
<reference evidence="4 5" key="1">
    <citation type="journal article" date="2013" name="Genome Announc.">
        <title>Draft Genome Sequence of Strain JLT2015T, Belonging to the Family Sphingomonadaceae of the Alphaproteobacteria.</title>
        <authorList>
            <person name="Tang K."/>
            <person name="Liu K."/>
            <person name="Li S."/>
            <person name="Jiao N."/>
        </authorList>
    </citation>
    <scope>NUCLEOTIDE SEQUENCE [LARGE SCALE GENOMIC DNA]</scope>
    <source>
        <strain evidence="4 5">JLT2015</strain>
    </source>
</reference>
<feature type="chain" id="PRO_5004026475" evidence="3">
    <location>
        <begin position="21"/>
        <end position="278"/>
    </location>
</feature>
<dbReference type="GO" id="GO:0016788">
    <property type="term" value="F:hydrolase activity, acting on ester bonds"/>
    <property type="evidence" value="ECO:0007669"/>
    <property type="project" value="TreeGrafter"/>
</dbReference>
<name>M2U5M7_9SPHN</name>
<evidence type="ECO:0000313" key="4">
    <source>
        <dbReference type="EMBL" id="EMD83303.1"/>
    </source>
</evidence>
<dbReference type="OrthoDB" id="5523653at2"/>
<dbReference type="InterPro" id="IPR000801">
    <property type="entry name" value="Esterase-like"/>
</dbReference>
<comment type="caution">
    <text evidence="4">The sequence shown here is derived from an EMBL/GenBank/DDBJ whole genome shotgun (WGS) entry which is preliminary data.</text>
</comment>
<dbReference type="Proteomes" id="UP000011717">
    <property type="component" value="Unassembled WGS sequence"/>
</dbReference>
<dbReference type="AlphaFoldDB" id="M2U5M7"/>
<dbReference type="PANTHER" id="PTHR40841">
    <property type="entry name" value="SIDEROPHORE TRIACETYLFUSARININE C ESTERASE"/>
    <property type="match status" value="1"/>
</dbReference>
<evidence type="ECO:0000256" key="3">
    <source>
        <dbReference type="SAM" id="SignalP"/>
    </source>
</evidence>
<evidence type="ECO:0000256" key="2">
    <source>
        <dbReference type="ARBA" id="ARBA00022801"/>
    </source>
</evidence>
<evidence type="ECO:0000256" key="1">
    <source>
        <dbReference type="ARBA" id="ARBA00005622"/>
    </source>
</evidence>
<feature type="signal peptide" evidence="3">
    <location>
        <begin position="1"/>
        <end position="20"/>
    </location>
</feature>
<dbReference type="Gene3D" id="3.40.50.1820">
    <property type="entry name" value="alpha/beta hydrolase"/>
    <property type="match status" value="1"/>
</dbReference>
<dbReference type="EMBL" id="AMRV01000003">
    <property type="protein sequence ID" value="EMD83303.1"/>
    <property type="molecule type" value="Genomic_DNA"/>
</dbReference>
<accession>M2U5M7</accession>
<protein>
    <submittedName>
        <fullName evidence="4">IroE protein</fullName>
    </submittedName>
</protein>
<organism evidence="4 5">
    <name type="scientific">Pacificimonas flava</name>
    <dbReference type="NCBI Taxonomy" id="1234595"/>
    <lineage>
        <taxon>Bacteria</taxon>
        <taxon>Pseudomonadati</taxon>
        <taxon>Pseudomonadota</taxon>
        <taxon>Alphaproteobacteria</taxon>
        <taxon>Sphingomonadales</taxon>
        <taxon>Sphingosinicellaceae</taxon>
        <taxon>Pacificimonas</taxon>
    </lineage>
</organism>
<keyword evidence="3" id="KW-0732">Signal</keyword>
<keyword evidence="2" id="KW-0378">Hydrolase</keyword>
<keyword evidence="5" id="KW-1185">Reference proteome</keyword>
<dbReference type="InterPro" id="IPR029058">
    <property type="entry name" value="AB_hydrolase_fold"/>
</dbReference>
<dbReference type="PANTHER" id="PTHR40841:SF2">
    <property type="entry name" value="SIDEROPHORE-DEGRADING ESTERASE (EUROFUNG)"/>
    <property type="match status" value="1"/>
</dbReference>
<sequence>MRGARLLASAALLAAAPAAAAPWQLPGSDVVSVEAPGGETYRVLVAWPDGPAPAEGWPVLWLLDGEDHFAAAAQTARRLARGRGAPDVGAGLVLGIDAGPLSRRVFDYTPQIGQETISEGFPAQGLKPGGVGTFLAFLHDRVRLVIADRWPIDESRQTIAGHSFGGLAVLHDLRTVGGFNAYAAISPSLWFSDETERAKGRGSDSVELLLAVGTEEGGPSGNSVAAARDYAARAREQGVSTTVLTLPGAAHGDTMLHAMGAIVRLAFEAAGDEGRTQK</sequence>
<dbReference type="RefSeq" id="WP_008600920.1">
    <property type="nucleotide sequence ID" value="NZ_AMRV01000003.1"/>
</dbReference>